<dbReference type="Proteomes" id="UP000187609">
    <property type="component" value="Unassembled WGS sequence"/>
</dbReference>
<evidence type="ECO:0000313" key="11">
    <source>
        <dbReference type="Proteomes" id="UP000187609"/>
    </source>
</evidence>
<dbReference type="Gene3D" id="3.30.40.10">
    <property type="entry name" value="Zinc/RING finger domain, C3HC4 (zinc finger)"/>
    <property type="match status" value="1"/>
</dbReference>
<dbReference type="InterPro" id="IPR001841">
    <property type="entry name" value="Znf_RING"/>
</dbReference>
<evidence type="ECO:0000313" key="10">
    <source>
        <dbReference type="EMBL" id="OIT22029.1"/>
    </source>
</evidence>
<dbReference type="InterPro" id="IPR013083">
    <property type="entry name" value="Znf_RING/FYVE/PHD"/>
</dbReference>
<dbReference type="GO" id="GO:0008270">
    <property type="term" value="F:zinc ion binding"/>
    <property type="evidence" value="ECO:0007669"/>
    <property type="project" value="UniProtKB-KW"/>
</dbReference>
<evidence type="ECO:0000256" key="1">
    <source>
        <dbReference type="ARBA" id="ARBA00000900"/>
    </source>
</evidence>
<keyword evidence="6" id="KW-0833">Ubl conjugation pathway</keyword>
<dbReference type="EMBL" id="MJEQ01003937">
    <property type="protein sequence ID" value="OIT22029.1"/>
    <property type="molecule type" value="Genomic_DNA"/>
</dbReference>
<evidence type="ECO:0000256" key="5">
    <source>
        <dbReference type="ARBA" id="ARBA00022771"/>
    </source>
</evidence>
<name>A0A1J6JWA7_NICAT</name>
<dbReference type="KEGG" id="nau:109218130"/>
<evidence type="ECO:0000256" key="6">
    <source>
        <dbReference type="ARBA" id="ARBA00022786"/>
    </source>
</evidence>
<dbReference type="SMR" id="A0A1J6JWA7"/>
<organism evidence="10 11">
    <name type="scientific">Nicotiana attenuata</name>
    <name type="common">Coyote tobacco</name>
    <dbReference type="NCBI Taxonomy" id="49451"/>
    <lineage>
        <taxon>Eukaryota</taxon>
        <taxon>Viridiplantae</taxon>
        <taxon>Streptophyta</taxon>
        <taxon>Embryophyta</taxon>
        <taxon>Tracheophyta</taxon>
        <taxon>Spermatophyta</taxon>
        <taxon>Magnoliopsida</taxon>
        <taxon>eudicotyledons</taxon>
        <taxon>Gunneridae</taxon>
        <taxon>Pentapetalae</taxon>
        <taxon>asterids</taxon>
        <taxon>lamiids</taxon>
        <taxon>Solanales</taxon>
        <taxon>Solanaceae</taxon>
        <taxon>Nicotianoideae</taxon>
        <taxon>Nicotianeae</taxon>
        <taxon>Nicotiana</taxon>
    </lineage>
</organism>
<evidence type="ECO:0000256" key="3">
    <source>
        <dbReference type="ARBA" id="ARBA00022679"/>
    </source>
</evidence>
<dbReference type="EC" id="2.3.2.27" evidence="2"/>
<keyword evidence="11" id="KW-1185">Reference proteome</keyword>
<sequence>MQRGSGNSYLPTRNYVNGASLGRSNLTPINMTPSHGAHAPYVPGSEQWASRSINLSLPAVANLNLENGADGSSAALASSHSRSGSNYSNWSPTIISANGTITYHPERNYFSCWIPAAMLQIMHAPNFFVPLPHMPWNWTYSSFSVQVPFVYHMTGTIRSEVISRQDSLPLVPASHFQQISLAPGAERVITGENMVNSSFAVQQVNFRVNHSPRFMGDYFLHHDLLRQVNHGPGPTPLHPYNFHIAQHGGGQIGTRQTFYVGIENMSYEVLLAFQDQVGYVSTGLSKEVILARMKCIKYQSIDISVNDSDRCCICLDNFCDGQTIGFADCGHYFHFDCITEWLMQKNSCPLCKRTALTT</sequence>
<reference evidence="10" key="1">
    <citation type="submission" date="2016-11" db="EMBL/GenBank/DDBJ databases">
        <title>The genome of Nicotiana attenuata.</title>
        <authorList>
            <person name="Xu S."/>
            <person name="Brockmoeller T."/>
            <person name="Gaquerel E."/>
            <person name="Navarro A."/>
            <person name="Kuhl H."/>
            <person name="Gase K."/>
            <person name="Ling Z."/>
            <person name="Zhou W."/>
            <person name="Kreitzer C."/>
            <person name="Stanke M."/>
            <person name="Tang H."/>
            <person name="Lyons E."/>
            <person name="Pandey P."/>
            <person name="Pandey S.P."/>
            <person name="Timmermann B."/>
            <person name="Baldwin I.T."/>
        </authorList>
    </citation>
    <scope>NUCLEOTIDE SEQUENCE [LARGE SCALE GENOMIC DNA]</scope>
    <source>
        <strain evidence="10">UT</strain>
    </source>
</reference>
<keyword evidence="4" id="KW-0479">Metal-binding</keyword>
<protein>
    <recommendedName>
        <fullName evidence="2">RING-type E3 ubiquitin transferase</fullName>
        <ecNumber evidence="2">2.3.2.27</ecNumber>
    </recommendedName>
</protein>
<dbReference type="PANTHER" id="PTHR22937">
    <property type="entry name" value="E3 UBIQUITIN-PROTEIN LIGASE RNF165"/>
    <property type="match status" value="1"/>
</dbReference>
<dbReference type="SMART" id="SM00184">
    <property type="entry name" value="RING"/>
    <property type="match status" value="1"/>
</dbReference>
<dbReference type="GO" id="GO:0061630">
    <property type="term" value="F:ubiquitin protein ligase activity"/>
    <property type="evidence" value="ECO:0007669"/>
    <property type="project" value="UniProtKB-EC"/>
</dbReference>
<keyword evidence="7" id="KW-0862">Zinc</keyword>
<keyword evidence="3" id="KW-0808">Transferase</keyword>
<gene>
    <name evidence="10" type="primary">RHG1A_0</name>
    <name evidence="10" type="ORF">A4A49_32179</name>
</gene>
<dbReference type="OrthoDB" id="1274062at2759"/>
<dbReference type="OMA" id="ITYHPER"/>
<dbReference type="InterPro" id="IPR045191">
    <property type="entry name" value="MBR1/2-like"/>
</dbReference>
<keyword evidence="5 8" id="KW-0863">Zinc-finger</keyword>
<dbReference type="PANTHER" id="PTHR22937:SF113">
    <property type="entry name" value="RING-TYPE E3 UBIQUITIN TRANSFERASE"/>
    <property type="match status" value="1"/>
</dbReference>
<evidence type="ECO:0000256" key="8">
    <source>
        <dbReference type="PROSITE-ProRule" id="PRU00175"/>
    </source>
</evidence>
<dbReference type="Pfam" id="PF13639">
    <property type="entry name" value="zf-RING_2"/>
    <property type="match status" value="1"/>
</dbReference>
<dbReference type="AlphaFoldDB" id="A0A1J6JWA7"/>
<accession>A0A1J6JWA7</accession>
<evidence type="ECO:0000256" key="4">
    <source>
        <dbReference type="ARBA" id="ARBA00022723"/>
    </source>
</evidence>
<evidence type="ECO:0000256" key="2">
    <source>
        <dbReference type="ARBA" id="ARBA00012483"/>
    </source>
</evidence>
<comment type="catalytic activity">
    <reaction evidence="1">
        <text>S-ubiquitinyl-[E2 ubiquitin-conjugating enzyme]-L-cysteine + [acceptor protein]-L-lysine = [E2 ubiquitin-conjugating enzyme]-L-cysteine + N(6)-ubiquitinyl-[acceptor protein]-L-lysine.</text>
        <dbReference type="EC" id="2.3.2.27"/>
    </reaction>
</comment>
<evidence type="ECO:0000256" key="7">
    <source>
        <dbReference type="ARBA" id="ARBA00022833"/>
    </source>
</evidence>
<dbReference type="SUPFAM" id="SSF57850">
    <property type="entry name" value="RING/U-box"/>
    <property type="match status" value="1"/>
</dbReference>
<comment type="caution">
    <text evidence="10">The sequence shown here is derived from an EMBL/GenBank/DDBJ whole genome shotgun (WGS) entry which is preliminary data.</text>
</comment>
<dbReference type="PROSITE" id="PS50089">
    <property type="entry name" value="ZF_RING_2"/>
    <property type="match status" value="1"/>
</dbReference>
<dbReference type="GeneID" id="109218130"/>
<dbReference type="Gramene" id="OIT22029">
    <property type="protein sequence ID" value="OIT22029"/>
    <property type="gene ID" value="A4A49_32179"/>
</dbReference>
<evidence type="ECO:0000259" key="9">
    <source>
        <dbReference type="PROSITE" id="PS50089"/>
    </source>
</evidence>
<feature type="domain" description="RING-type" evidence="9">
    <location>
        <begin position="311"/>
        <end position="352"/>
    </location>
</feature>
<proteinExistence type="predicted"/>